<feature type="signal peptide" evidence="2">
    <location>
        <begin position="1"/>
        <end position="22"/>
    </location>
</feature>
<name>A0ABY7SMK2_9RHOB</name>
<keyword evidence="2" id="KW-0732">Signal</keyword>
<keyword evidence="4" id="KW-1185">Reference proteome</keyword>
<sequence length="346" mass="38136">MFHRSALTSLRHLPLAALLALAACSEAPPTDTAPRPAPRPAVAAGDDLKAAEQARLRKARAERNRAANAAAAVAARNASASTTANREFYARAEAALLAEGRLRRDRVPQDAPITAEHLAQDFIEIALYDEYRRDGDRLVPGATSAPLRRWQDAVRFQLEYGASTDVATRRAVRVEVSDYAARLSGVTRHPMQVVDISGNFVILLLTEDERRSLGPRLEQLVPGIPASDVDLIRDLDRQNYCTVFAYSRGNSAVYARAVALVRAELPPMLRKSCFHEELAQGLGLSNDSPNARPSIFNDDEEFALLTRHDELLLQILYDRRLRPGMTEVEARPIVLTIARELLGTST</sequence>
<dbReference type="EMBL" id="CP067136">
    <property type="protein sequence ID" value="WCR08148.1"/>
    <property type="molecule type" value="Genomic_DNA"/>
</dbReference>
<evidence type="ECO:0000256" key="2">
    <source>
        <dbReference type="SAM" id="SignalP"/>
    </source>
</evidence>
<proteinExistence type="predicted"/>
<evidence type="ECO:0000313" key="4">
    <source>
        <dbReference type="Proteomes" id="UP001219349"/>
    </source>
</evidence>
<gene>
    <name evidence="3" type="ORF">JHX87_04855</name>
</gene>
<dbReference type="RefSeq" id="WP_271882802.1">
    <property type="nucleotide sequence ID" value="NZ_CP067136.1"/>
</dbReference>
<dbReference type="PROSITE" id="PS51257">
    <property type="entry name" value="PROKAR_LIPOPROTEIN"/>
    <property type="match status" value="1"/>
</dbReference>
<reference evidence="3 4" key="1">
    <citation type="submission" date="2021-01" db="EMBL/GenBank/DDBJ databases">
        <title>Biogeographic distribution of Paracoccus.</title>
        <authorList>
            <person name="Hollensteiner J."/>
            <person name="Leineberger J."/>
            <person name="Brinkhoff T."/>
            <person name="Daniel R."/>
        </authorList>
    </citation>
    <scope>NUCLEOTIDE SEQUENCE [LARGE SCALE GENOMIC DNA]</scope>
    <source>
        <strain evidence="3 4">KCTC 22803</strain>
    </source>
</reference>
<organism evidence="3 4">
    <name type="scientific">Paracoccus fistulariae</name>
    <dbReference type="NCBI Taxonomy" id="658446"/>
    <lineage>
        <taxon>Bacteria</taxon>
        <taxon>Pseudomonadati</taxon>
        <taxon>Pseudomonadota</taxon>
        <taxon>Alphaproteobacteria</taxon>
        <taxon>Rhodobacterales</taxon>
        <taxon>Paracoccaceae</taxon>
        <taxon>Paracoccus</taxon>
    </lineage>
</organism>
<protein>
    <submittedName>
        <fullName evidence="3">DUF2927 domain-containing protein</fullName>
    </submittedName>
</protein>
<evidence type="ECO:0000313" key="3">
    <source>
        <dbReference type="EMBL" id="WCR08148.1"/>
    </source>
</evidence>
<feature type="region of interest" description="Disordered" evidence="1">
    <location>
        <begin position="27"/>
        <end position="46"/>
    </location>
</feature>
<accession>A0ABY7SMK2</accession>
<dbReference type="Proteomes" id="UP001219349">
    <property type="component" value="Chromosome"/>
</dbReference>
<evidence type="ECO:0000256" key="1">
    <source>
        <dbReference type="SAM" id="MobiDB-lite"/>
    </source>
</evidence>
<dbReference type="InterPro" id="IPR021323">
    <property type="entry name" value="DUF2927"/>
</dbReference>
<feature type="chain" id="PRO_5045072161" evidence="2">
    <location>
        <begin position="23"/>
        <end position="346"/>
    </location>
</feature>
<dbReference type="Pfam" id="PF11150">
    <property type="entry name" value="DUF2927"/>
    <property type="match status" value="1"/>
</dbReference>
<feature type="compositionally biased region" description="Low complexity" evidence="1">
    <location>
        <begin position="27"/>
        <end position="44"/>
    </location>
</feature>